<evidence type="ECO:0000313" key="2">
    <source>
        <dbReference type="Proteomes" id="UP000637002"/>
    </source>
</evidence>
<proteinExistence type="predicted"/>
<accession>A0A916USV2</accession>
<sequence length="121" mass="12839">MRAGLDYVHADGPTGPIGINAIKSKGWEHDVVNEPLIVFCASRSGSGVARSRWAGPSRCAGRASEACAARIGPQCLADNRICGRQTCAGRSRGEAPRPAGGRSARMILRRGVILRLVLTMR</sequence>
<comment type="caution">
    <text evidence="1">The sequence shown here is derived from an EMBL/GenBank/DDBJ whole genome shotgun (WGS) entry which is preliminary data.</text>
</comment>
<evidence type="ECO:0000313" key="1">
    <source>
        <dbReference type="EMBL" id="GGC86144.1"/>
    </source>
</evidence>
<reference evidence="1" key="1">
    <citation type="journal article" date="2014" name="Int. J. Syst. Evol. Microbiol.">
        <title>Complete genome sequence of Corynebacterium casei LMG S-19264T (=DSM 44701T), isolated from a smear-ripened cheese.</title>
        <authorList>
            <consortium name="US DOE Joint Genome Institute (JGI-PGF)"/>
            <person name="Walter F."/>
            <person name="Albersmeier A."/>
            <person name="Kalinowski J."/>
            <person name="Ruckert C."/>
        </authorList>
    </citation>
    <scope>NUCLEOTIDE SEQUENCE</scope>
    <source>
        <strain evidence="1">CGMCC 1.12919</strain>
    </source>
</reference>
<protein>
    <submittedName>
        <fullName evidence="1">Uncharacterized protein</fullName>
    </submittedName>
</protein>
<dbReference type="Proteomes" id="UP000637002">
    <property type="component" value="Unassembled WGS sequence"/>
</dbReference>
<dbReference type="AlphaFoldDB" id="A0A916USV2"/>
<dbReference type="EMBL" id="BMGG01000010">
    <property type="protein sequence ID" value="GGC86144.1"/>
    <property type="molecule type" value="Genomic_DNA"/>
</dbReference>
<name>A0A916USV2_9HYPH</name>
<organism evidence="1 2">
    <name type="scientific">Chelatococcus reniformis</name>
    <dbReference type="NCBI Taxonomy" id="1494448"/>
    <lineage>
        <taxon>Bacteria</taxon>
        <taxon>Pseudomonadati</taxon>
        <taxon>Pseudomonadota</taxon>
        <taxon>Alphaproteobacteria</taxon>
        <taxon>Hyphomicrobiales</taxon>
        <taxon>Chelatococcaceae</taxon>
        <taxon>Chelatococcus</taxon>
    </lineage>
</organism>
<reference evidence="1" key="2">
    <citation type="submission" date="2020-09" db="EMBL/GenBank/DDBJ databases">
        <authorList>
            <person name="Sun Q."/>
            <person name="Zhou Y."/>
        </authorList>
    </citation>
    <scope>NUCLEOTIDE SEQUENCE</scope>
    <source>
        <strain evidence="1">CGMCC 1.12919</strain>
    </source>
</reference>
<gene>
    <name evidence="1" type="ORF">GCM10010994_50050</name>
</gene>
<keyword evidence="2" id="KW-1185">Reference proteome</keyword>